<evidence type="ECO:0000256" key="1">
    <source>
        <dbReference type="ARBA" id="ARBA00002791"/>
    </source>
</evidence>
<evidence type="ECO:0000256" key="7">
    <source>
        <dbReference type="ARBA" id="ARBA00022989"/>
    </source>
</evidence>
<dbReference type="InterPro" id="IPR021149">
    <property type="entry name" value="OligosaccharylTrfase_OST3/OST6"/>
</dbReference>
<feature type="transmembrane region" description="Helical" evidence="9">
    <location>
        <begin position="207"/>
        <end position="225"/>
    </location>
</feature>
<protein>
    <submittedName>
        <fullName evidence="11">Dolichyl-diphosphooligosaccharide-protein glycotransferase</fullName>
    </submittedName>
</protein>
<feature type="transmembrane region" description="Helical" evidence="9">
    <location>
        <begin position="177"/>
        <end position="195"/>
    </location>
</feature>
<evidence type="ECO:0000256" key="10">
    <source>
        <dbReference type="SAM" id="SignalP"/>
    </source>
</evidence>
<dbReference type="Pfam" id="PF04756">
    <property type="entry name" value="OST3_OST6"/>
    <property type="match status" value="1"/>
</dbReference>
<keyword evidence="6" id="KW-0256">Endoplasmic reticulum</keyword>
<dbReference type="PANTHER" id="PTHR12692">
    <property type="entry name" value="DOLICHYL-DIPHOSPHOOLIGOSACCHARIDE--PROTEIN GLYCOSYLTRANSFERASE-RELATED"/>
    <property type="match status" value="1"/>
</dbReference>
<keyword evidence="5 10" id="KW-0732">Signal</keyword>
<feature type="transmembrane region" description="Helical" evidence="9">
    <location>
        <begin position="291"/>
        <end position="311"/>
    </location>
</feature>
<dbReference type="SUPFAM" id="SSF52833">
    <property type="entry name" value="Thioredoxin-like"/>
    <property type="match status" value="1"/>
</dbReference>
<dbReference type="Gene3D" id="3.40.30.10">
    <property type="entry name" value="Glutaredoxin"/>
    <property type="match status" value="1"/>
</dbReference>
<comment type="similarity">
    <text evidence="3">Belongs to the OST3/OST6 family.</text>
</comment>
<evidence type="ECO:0000256" key="8">
    <source>
        <dbReference type="ARBA" id="ARBA00023136"/>
    </source>
</evidence>
<dbReference type="OrthoDB" id="67566at2759"/>
<dbReference type="EMBL" id="DF836567">
    <property type="protein sequence ID" value="GAN09610.1"/>
    <property type="molecule type" value="Genomic_DNA"/>
</dbReference>
<evidence type="ECO:0000313" key="11">
    <source>
        <dbReference type="EMBL" id="GAN09610.1"/>
    </source>
</evidence>
<sequence length="322" mass="36275">MKGPVSLLFAFLQLVLVGFTLAQADPKKDKLISLSEGNSGVINLNSNSYDRFTEGKRDYGLVVLLTALDDQFNCVPCREFDPEYTLVAKSFQKSKKSKDLFFGHLDFRDGQAVYQRLKLMSAPNVFYFPPQKAGERKDFVKYDLARSGFSAESFAEFLSRESGHKVTVARPVNYFKLGAKLLLVVGAAAVLKLLYRHLGFVFYHKNTWAVFSILFILTFTSGYMWNRIRTPPFVMPGKNGDINYIASGFSSQLGVEPQIVASIYGLLAFSLVALIKSVPQFDDQTRQRFGVYIWMGCIIFIFSALLALFKIKNGGYPFKLLI</sequence>
<keyword evidence="4 9" id="KW-0812">Transmembrane</keyword>
<reference evidence="11" key="1">
    <citation type="submission" date="2014-09" db="EMBL/GenBank/DDBJ databases">
        <title>Draft genome sequence of an oleaginous Mucoromycotina fungus Mucor ambiguus NBRC6742.</title>
        <authorList>
            <person name="Takeda I."/>
            <person name="Yamane N."/>
            <person name="Morita T."/>
            <person name="Tamano K."/>
            <person name="Machida M."/>
            <person name="Baker S."/>
            <person name="Koike H."/>
        </authorList>
    </citation>
    <scope>NUCLEOTIDE SEQUENCE</scope>
    <source>
        <strain evidence="11">NBRC 6742</strain>
    </source>
</reference>
<keyword evidence="8 9" id="KW-0472">Membrane</keyword>
<gene>
    <name evidence="11" type="ORF">MAM1_0278c09141</name>
</gene>
<dbReference type="GO" id="GO:0016740">
    <property type="term" value="F:transferase activity"/>
    <property type="evidence" value="ECO:0007669"/>
    <property type="project" value="UniProtKB-KW"/>
</dbReference>
<dbReference type="AlphaFoldDB" id="A0A0C9LX40"/>
<feature type="chain" id="PRO_5002199086" evidence="10">
    <location>
        <begin position="23"/>
        <end position="322"/>
    </location>
</feature>
<dbReference type="InterPro" id="IPR036249">
    <property type="entry name" value="Thioredoxin-like_sf"/>
</dbReference>
<dbReference type="STRING" id="91626.A0A0C9LX40"/>
<evidence type="ECO:0000256" key="3">
    <source>
        <dbReference type="ARBA" id="ARBA00009561"/>
    </source>
</evidence>
<keyword evidence="11" id="KW-0808">Transferase</keyword>
<evidence type="ECO:0000256" key="9">
    <source>
        <dbReference type="SAM" id="Phobius"/>
    </source>
</evidence>
<accession>A0A0C9LX40</accession>
<comment type="function">
    <text evidence="1">Subunit of the oligosaccharyl transferase (OST) complex that catalyzes the initial transfer of a defined glycan (Glc(3)Man(9)GlcNAc(2) in eukaryotes) from the lipid carrier dolichol-pyrophosphate to an asparagine residue within an Asn-X-Ser/Thr consensus motif in nascent polypeptide chains, the first step in protein N-glycosylation. N-glycosylation occurs cotranslationally and the complex associates with the Sec61 complex at the channel-forming translocon complex that mediates protein translocation across the endoplasmic reticulum (ER). All subunits are required for a maximal enzyme activity.</text>
</comment>
<comment type="subcellular location">
    <subcellularLocation>
        <location evidence="2">Endoplasmic reticulum membrane</location>
        <topology evidence="2">Multi-pass membrane protein</topology>
    </subcellularLocation>
</comment>
<evidence type="ECO:0000256" key="4">
    <source>
        <dbReference type="ARBA" id="ARBA00022692"/>
    </source>
</evidence>
<proteinExistence type="inferred from homology"/>
<evidence type="ECO:0000256" key="6">
    <source>
        <dbReference type="ARBA" id="ARBA00022824"/>
    </source>
</evidence>
<dbReference type="PANTHER" id="PTHR12692:SF0">
    <property type="entry name" value="GH11935P"/>
    <property type="match status" value="1"/>
</dbReference>
<evidence type="ECO:0000313" key="12">
    <source>
        <dbReference type="Proteomes" id="UP000053815"/>
    </source>
</evidence>
<feature type="signal peptide" evidence="10">
    <location>
        <begin position="1"/>
        <end position="22"/>
    </location>
</feature>
<name>A0A0C9LX40_9FUNG</name>
<dbReference type="Proteomes" id="UP000053815">
    <property type="component" value="Unassembled WGS sequence"/>
</dbReference>
<organism evidence="11">
    <name type="scientific">Mucor ambiguus</name>
    <dbReference type="NCBI Taxonomy" id="91626"/>
    <lineage>
        <taxon>Eukaryota</taxon>
        <taxon>Fungi</taxon>
        <taxon>Fungi incertae sedis</taxon>
        <taxon>Mucoromycota</taxon>
        <taxon>Mucoromycotina</taxon>
        <taxon>Mucoromycetes</taxon>
        <taxon>Mucorales</taxon>
        <taxon>Mucorineae</taxon>
        <taxon>Mucoraceae</taxon>
        <taxon>Mucor</taxon>
    </lineage>
</organism>
<evidence type="ECO:0000256" key="5">
    <source>
        <dbReference type="ARBA" id="ARBA00022729"/>
    </source>
</evidence>
<keyword evidence="12" id="KW-1185">Reference proteome</keyword>
<dbReference type="GO" id="GO:0018279">
    <property type="term" value="P:protein N-linked glycosylation via asparagine"/>
    <property type="evidence" value="ECO:0007669"/>
    <property type="project" value="TreeGrafter"/>
</dbReference>
<evidence type="ECO:0000256" key="2">
    <source>
        <dbReference type="ARBA" id="ARBA00004477"/>
    </source>
</evidence>
<feature type="transmembrane region" description="Helical" evidence="9">
    <location>
        <begin position="259"/>
        <end position="279"/>
    </location>
</feature>
<keyword evidence="7 9" id="KW-1133">Transmembrane helix</keyword>
<dbReference type="GO" id="GO:0008250">
    <property type="term" value="C:oligosaccharyltransferase complex"/>
    <property type="evidence" value="ECO:0007669"/>
    <property type="project" value="TreeGrafter"/>
</dbReference>